<feature type="region of interest" description="Disordered" evidence="1">
    <location>
        <begin position="1"/>
        <end position="40"/>
    </location>
</feature>
<evidence type="ECO:0000313" key="4">
    <source>
        <dbReference type="Proteomes" id="UP000320948"/>
    </source>
</evidence>
<keyword evidence="2" id="KW-0812">Transmembrane</keyword>
<accession>A0A6N4R103</accession>
<keyword evidence="2" id="KW-1133">Transmembrane helix</keyword>
<dbReference type="AlphaFoldDB" id="A0A6N4R103"/>
<evidence type="ECO:0000313" key="3">
    <source>
        <dbReference type="EMBL" id="TKW60842.1"/>
    </source>
</evidence>
<feature type="transmembrane region" description="Helical" evidence="2">
    <location>
        <begin position="185"/>
        <end position="203"/>
    </location>
</feature>
<protein>
    <submittedName>
        <fullName evidence="3">Uncharacterized protein</fullName>
    </submittedName>
</protein>
<proteinExistence type="predicted"/>
<sequence length="497" mass="52870">MSAKRTPKPVNKPSSGRETVAGVLAQVSKPGAKGADKEAVTTSPAVIQRGTGGRFVSSNAVKFRATEELRVETQKVETHMLEARAADEPAVIVSADVAAKAAGVDLHPAPRQLTPLQRLWGWLRRDAQAEKKAEKAEMATHMAAVKAGVMHELETIGAKKGIAIKGSPFASVILPVKPRRNYRRWMWVAAALVVLVGAMLWVGSRQESPASTLTSLNRAIAMRDADRVVQLVDLPSVATSIVNQMFSLPPRDALAVHAALLVKPGMVLELQRDILEAVRGNAAGAETLPLRLYGLLGSDNLEIGRANVRMQDAGEAVAEVPLHRRDLALTLPLQVVLEHRDDHWVVVNIPNFVHVLSGIVQAEAAAGATRAANATANAEVVQAPVVGADTGRPVLDAGSVEVESLAKPESRGANMLLRARVANHSASTVTDARLVVQFGDAAQRPLLTLHLPLEGTMLADEVREQVWSVPVDTTEPHAATVARLPLGAMSVTATVAF</sequence>
<gene>
    <name evidence="3" type="ORF">DI628_08105</name>
</gene>
<evidence type="ECO:0000256" key="1">
    <source>
        <dbReference type="SAM" id="MobiDB-lite"/>
    </source>
</evidence>
<dbReference type="Proteomes" id="UP000320948">
    <property type="component" value="Unassembled WGS sequence"/>
</dbReference>
<dbReference type="EMBL" id="VAFM01000002">
    <property type="protein sequence ID" value="TKW60842.1"/>
    <property type="molecule type" value="Genomic_DNA"/>
</dbReference>
<reference evidence="3 4" key="1">
    <citation type="journal article" date="2017" name="Nat. Commun.">
        <title>In situ click chemistry generation of cyclooxygenase-2 inhibitors.</title>
        <authorList>
            <person name="Bhardwaj A."/>
            <person name="Kaur J."/>
            <person name="Wuest M."/>
            <person name="Wuest F."/>
        </authorList>
    </citation>
    <scope>NUCLEOTIDE SEQUENCE [LARGE SCALE GENOMIC DNA]</scope>
    <source>
        <strain evidence="3">S2_018_000_R2_106</strain>
    </source>
</reference>
<keyword evidence="2" id="KW-0472">Membrane</keyword>
<comment type="caution">
    <text evidence="3">The sequence shown here is derived from an EMBL/GenBank/DDBJ whole genome shotgun (WGS) entry which is preliminary data.</text>
</comment>
<evidence type="ECO:0000256" key="2">
    <source>
        <dbReference type="SAM" id="Phobius"/>
    </source>
</evidence>
<organism evidence="3 4">
    <name type="scientific">Blastochloris viridis</name>
    <name type="common">Rhodopseudomonas viridis</name>
    <dbReference type="NCBI Taxonomy" id="1079"/>
    <lineage>
        <taxon>Bacteria</taxon>
        <taxon>Pseudomonadati</taxon>
        <taxon>Pseudomonadota</taxon>
        <taxon>Alphaproteobacteria</taxon>
        <taxon>Hyphomicrobiales</taxon>
        <taxon>Blastochloridaceae</taxon>
        <taxon>Blastochloris</taxon>
    </lineage>
</organism>
<name>A0A6N4R103_BLAVI</name>